<dbReference type="EMBL" id="JAOB01000070">
    <property type="protein sequence ID" value="EUA20696.1"/>
    <property type="molecule type" value="Genomic_DNA"/>
</dbReference>
<gene>
    <name evidence="1" type="ORF">I553_3009</name>
</gene>
<accession>X7ZNR9</accession>
<protein>
    <submittedName>
        <fullName evidence="1">Condensation domain protein</fullName>
    </submittedName>
</protein>
<proteinExistence type="predicted"/>
<dbReference type="AlphaFoldDB" id="X7ZNR9"/>
<feature type="non-terminal residue" evidence="1">
    <location>
        <position position="39"/>
    </location>
</feature>
<name>X7ZNR9_MYCXE</name>
<sequence length="39" mass="4192">MSRVAGGVDPHRSRSAPAGVDNHHIVLDGWSLPILLGRF</sequence>
<reference evidence="1" key="1">
    <citation type="submission" date="2014-01" db="EMBL/GenBank/DDBJ databases">
        <authorList>
            <person name="Brown-Elliot B."/>
            <person name="Wallace R."/>
            <person name="Lenaerts A."/>
            <person name="Ordway D."/>
            <person name="DeGroote M.A."/>
            <person name="Parker T."/>
            <person name="Sizemore C."/>
            <person name="Tallon L.J."/>
            <person name="Sadzewicz L.K."/>
            <person name="Sengamalay N."/>
            <person name="Fraser C.M."/>
            <person name="Hine E."/>
            <person name="Shefchek K.A."/>
            <person name="Das S.P."/>
            <person name="Tettelin H."/>
        </authorList>
    </citation>
    <scope>NUCLEOTIDE SEQUENCE [LARGE SCALE GENOMIC DNA]</scope>
    <source>
        <strain evidence="1">4042</strain>
    </source>
</reference>
<organism evidence="1">
    <name type="scientific">Mycobacterium xenopi 4042</name>
    <dbReference type="NCBI Taxonomy" id="1299334"/>
    <lineage>
        <taxon>Bacteria</taxon>
        <taxon>Bacillati</taxon>
        <taxon>Actinomycetota</taxon>
        <taxon>Actinomycetes</taxon>
        <taxon>Mycobacteriales</taxon>
        <taxon>Mycobacteriaceae</taxon>
        <taxon>Mycobacterium</taxon>
    </lineage>
</organism>
<evidence type="ECO:0000313" key="1">
    <source>
        <dbReference type="EMBL" id="EUA20696.1"/>
    </source>
</evidence>
<comment type="caution">
    <text evidence="1">The sequence shown here is derived from an EMBL/GenBank/DDBJ whole genome shotgun (WGS) entry which is preliminary data.</text>
</comment>